<dbReference type="EMBL" id="AP023368">
    <property type="protein sequence ID" value="BCK01058.1"/>
    <property type="molecule type" value="Genomic_DNA"/>
</dbReference>
<dbReference type="KEGG" id="acht:bsdcttw_40980"/>
<gene>
    <name evidence="1" type="ORF">bsdcttw_40980</name>
</gene>
<evidence type="ECO:0008006" key="3">
    <source>
        <dbReference type="Google" id="ProtNLM"/>
    </source>
</evidence>
<protein>
    <recommendedName>
        <fullName evidence="3">Lipoprotein</fullName>
    </recommendedName>
</protein>
<evidence type="ECO:0000313" key="2">
    <source>
        <dbReference type="Proteomes" id="UP000515703"/>
    </source>
</evidence>
<reference evidence="1 2" key="1">
    <citation type="submission" date="2020-08" db="EMBL/GenBank/DDBJ databases">
        <title>Draft genome sequencing of an Anaerocolumna strain isolated from anoxic soil subjected to BSD treatment.</title>
        <authorList>
            <person name="Uek A."/>
            <person name="Tonouchi A."/>
        </authorList>
    </citation>
    <scope>NUCLEOTIDE SEQUENCE [LARGE SCALE GENOMIC DNA]</scope>
    <source>
        <strain evidence="1 2">CTTW</strain>
    </source>
</reference>
<evidence type="ECO:0000313" key="1">
    <source>
        <dbReference type="EMBL" id="BCK01058.1"/>
    </source>
</evidence>
<name>A0A7I8DTM2_9FIRM</name>
<reference evidence="1 2" key="2">
    <citation type="submission" date="2020-08" db="EMBL/GenBank/DDBJ databases">
        <authorList>
            <person name="Ueki A."/>
            <person name="Tonouchi A."/>
        </authorList>
    </citation>
    <scope>NUCLEOTIDE SEQUENCE [LARGE SCALE GENOMIC DNA]</scope>
    <source>
        <strain evidence="1 2">CTTW</strain>
    </source>
</reference>
<keyword evidence="2" id="KW-1185">Reference proteome</keyword>
<dbReference type="RefSeq" id="WP_185256669.1">
    <property type="nucleotide sequence ID" value="NZ_AP023368.1"/>
</dbReference>
<proteinExistence type="predicted"/>
<accession>A0A7I8DTM2</accession>
<dbReference type="AlphaFoldDB" id="A0A7I8DTM2"/>
<dbReference type="PROSITE" id="PS51257">
    <property type="entry name" value="PROKAR_LIPOPROTEIN"/>
    <property type="match status" value="1"/>
</dbReference>
<dbReference type="Proteomes" id="UP000515703">
    <property type="component" value="Chromosome"/>
</dbReference>
<organism evidence="1 2">
    <name type="scientific">Anaerocolumna chitinilytica</name>
    <dbReference type="NCBI Taxonomy" id="1727145"/>
    <lineage>
        <taxon>Bacteria</taxon>
        <taxon>Bacillati</taxon>
        <taxon>Bacillota</taxon>
        <taxon>Clostridia</taxon>
        <taxon>Lachnospirales</taxon>
        <taxon>Lachnospiraceae</taxon>
        <taxon>Anaerocolumna</taxon>
    </lineage>
</organism>
<sequence length="196" mass="23417">MKKLILICAVIIYVITLTSCINTNDKIKPEKTEELNFDMQLAKQMIEKGDKIIVDITAKDEVSRDEYNKFLRDITDAYDGYEDVEWKYIFFYNKEIDDNKISTLHLQKNVFYPTIYHQNIELVSAIITNTYYKNKFFNNSLLTITEEYLGADSKLKNWYRKYVYRKDDDDNWVFYGFGGEMNLADDNFRPNYLELK</sequence>